<organism evidence="2 3">
    <name type="scientific">Portunus trituberculatus</name>
    <name type="common">Swimming crab</name>
    <name type="synonym">Neptunus trituberculatus</name>
    <dbReference type="NCBI Taxonomy" id="210409"/>
    <lineage>
        <taxon>Eukaryota</taxon>
        <taxon>Metazoa</taxon>
        <taxon>Ecdysozoa</taxon>
        <taxon>Arthropoda</taxon>
        <taxon>Crustacea</taxon>
        <taxon>Multicrustacea</taxon>
        <taxon>Malacostraca</taxon>
        <taxon>Eumalacostraca</taxon>
        <taxon>Eucarida</taxon>
        <taxon>Decapoda</taxon>
        <taxon>Pleocyemata</taxon>
        <taxon>Brachyura</taxon>
        <taxon>Eubrachyura</taxon>
        <taxon>Portunoidea</taxon>
        <taxon>Portunidae</taxon>
        <taxon>Portuninae</taxon>
        <taxon>Portunus</taxon>
    </lineage>
</organism>
<evidence type="ECO:0000313" key="3">
    <source>
        <dbReference type="Proteomes" id="UP000324222"/>
    </source>
</evidence>
<protein>
    <submittedName>
        <fullName evidence="2">Uncharacterized protein</fullName>
    </submittedName>
</protein>
<dbReference type="AlphaFoldDB" id="A0A5B7ID97"/>
<dbReference type="EMBL" id="VSRR010049472">
    <property type="protein sequence ID" value="MPC78828.1"/>
    <property type="molecule type" value="Genomic_DNA"/>
</dbReference>
<sequence>MHEVKENIPQSGKRGEGGNITTRGATAIIRCEDEKGCGHQTNPLYTTPHIPPKKNFHHDSERHKPQQRLQECCARGGVIHRHRCSNAESR</sequence>
<name>A0A5B7ID97_PORTR</name>
<dbReference type="Proteomes" id="UP000324222">
    <property type="component" value="Unassembled WGS sequence"/>
</dbReference>
<evidence type="ECO:0000256" key="1">
    <source>
        <dbReference type="SAM" id="MobiDB-lite"/>
    </source>
</evidence>
<keyword evidence="3" id="KW-1185">Reference proteome</keyword>
<evidence type="ECO:0000313" key="2">
    <source>
        <dbReference type="EMBL" id="MPC78828.1"/>
    </source>
</evidence>
<feature type="region of interest" description="Disordered" evidence="1">
    <location>
        <begin position="1"/>
        <end position="22"/>
    </location>
</feature>
<feature type="region of interest" description="Disordered" evidence="1">
    <location>
        <begin position="40"/>
        <end position="68"/>
    </location>
</feature>
<gene>
    <name evidence="2" type="ORF">E2C01_073326</name>
</gene>
<reference evidence="2 3" key="1">
    <citation type="submission" date="2019-05" db="EMBL/GenBank/DDBJ databases">
        <title>Another draft genome of Portunus trituberculatus and its Hox gene families provides insights of decapod evolution.</title>
        <authorList>
            <person name="Jeong J.-H."/>
            <person name="Song I."/>
            <person name="Kim S."/>
            <person name="Choi T."/>
            <person name="Kim D."/>
            <person name="Ryu S."/>
            <person name="Kim W."/>
        </authorList>
    </citation>
    <scope>NUCLEOTIDE SEQUENCE [LARGE SCALE GENOMIC DNA]</scope>
    <source>
        <tissue evidence="2">Muscle</tissue>
    </source>
</reference>
<accession>A0A5B7ID97</accession>
<proteinExistence type="predicted"/>
<comment type="caution">
    <text evidence="2">The sequence shown here is derived from an EMBL/GenBank/DDBJ whole genome shotgun (WGS) entry which is preliminary data.</text>
</comment>